<dbReference type="PANTHER" id="PTHR24173:SF74">
    <property type="entry name" value="ANKYRIN REPEAT DOMAIN-CONTAINING PROTEIN 16"/>
    <property type="match status" value="1"/>
</dbReference>
<feature type="repeat" description="ANK" evidence="3">
    <location>
        <begin position="27"/>
        <end position="59"/>
    </location>
</feature>
<feature type="repeat" description="ANK" evidence="3">
    <location>
        <begin position="159"/>
        <end position="196"/>
    </location>
</feature>
<dbReference type="EMBL" id="JBHSVR010000001">
    <property type="protein sequence ID" value="MFC6634356.1"/>
    <property type="molecule type" value="Genomic_DNA"/>
</dbReference>
<evidence type="ECO:0000256" key="4">
    <source>
        <dbReference type="SAM" id="SignalP"/>
    </source>
</evidence>
<feature type="chain" id="PRO_5045181833" evidence="4">
    <location>
        <begin position="25"/>
        <end position="224"/>
    </location>
</feature>
<gene>
    <name evidence="5" type="ORF">ACFQBM_13730</name>
</gene>
<dbReference type="Proteomes" id="UP001596425">
    <property type="component" value="Unassembled WGS sequence"/>
</dbReference>
<organism evidence="5 6">
    <name type="scientific">Microbulbifer taiwanensis</name>
    <dbReference type="NCBI Taxonomy" id="986746"/>
    <lineage>
        <taxon>Bacteria</taxon>
        <taxon>Pseudomonadati</taxon>
        <taxon>Pseudomonadota</taxon>
        <taxon>Gammaproteobacteria</taxon>
        <taxon>Cellvibrionales</taxon>
        <taxon>Microbulbiferaceae</taxon>
        <taxon>Microbulbifer</taxon>
    </lineage>
</organism>
<dbReference type="Pfam" id="PF12796">
    <property type="entry name" value="Ank_2"/>
    <property type="match status" value="2"/>
</dbReference>
<dbReference type="InterPro" id="IPR002110">
    <property type="entry name" value="Ankyrin_rpt"/>
</dbReference>
<evidence type="ECO:0000256" key="1">
    <source>
        <dbReference type="ARBA" id="ARBA00022737"/>
    </source>
</evidence>
<keyword evidence="2 3" id="KW-0040">ANK repeat</keyword>
<feature type="repeat" description="ANK" evidence="3">
    <location>
        <begin position="93"/>
        <end position="125"/>
    </location>
</feature>
<evidence type="ECO:0000313" key="5">
    <source>
        <dbReference type="EMBL" id="MFC6634356.1"/>
    </source>
</evidence>
<feature type="repeat" description="ANK" evidence="3">
    <location>
        <begin position="126"/>
        <end position="158"/>
    </location>
</feature>
<dbReference type="PANTHER" id="PTHR24173">
    <property type="entry name" value="ANKYRIN REPEAT CONTAINING"/>
    <property type="match status" value="1"/>
</dbReference>
<dbReference type="SMART" id="SM00248">
    <property type="entry name" value="ANK"/>
    <property type="match status" value="5"/>
</dbReference>
<evidence type="ECO:0000313" key="6">
    <source>
        <dbReference type="Proteomes" id="UP001596425"/>
    </source>
</evidence>
<keyword evidence="4" id="KW-0732">Signal</keyword>
<reference evidence="6" key="1">
    <citation type="journal article" date="2019" name="Int. J. Syst. Evol. Microbiol.">
        <title>The Global Catalogue of Microorganisms (GCM) 10K type strain sequencing project: providing services to taxonomists for standard genome sequencing and annotation.</title>
        <authorList>
            <consortium name="The Broad Institute Genomics Platform"/>
            <consortium name="The Broad Institute Genome Sequencing Center for Infectious Disease"/>
            <person name="Wu L."/>
            <person name="Ma J."/>
        </authorList>
    </citation>
    <scope>NUCLEOTIDE SEQUENCE [LARGE SCALE GENOMIC DNA]</scope>
    <source>
        <strain evidence="6">CGMCC 1.13718</strain>
    </source>
</reference>
<dbReference type="InterPro" id="IPR036770">
    <property type="entry name" value="Ankyrin_rpt-contain_sf"/>
</dbReference>
<dbReference type="PROSITE" id="PS50297">
    <property type="entry name" value="ANK_REP_REGION"/>
    <property type="match status" value="2"/>
</dbReference>
<dbReference type="PROSITE" id="PS50088">
    <property type="entry name" value="ANK_REPEAT"/>
    <property type="match status" value="5"/>
</dbReference>
<dbReference type="Gene3D" id="1.25.40.20">
    <property type="entry name" value="Ankyrin repeat-containing domain"/>
    <property type="match status" value="1"/>
</dbReference>
<evidence type="ECO:0000256" key="3">
    <source>
        <dbReference type="PROSITE-ProRule" id="PRU00023"/>
    </source>
</evidence>
<dbReference type="RefSeq" id="WP_193193150.1">
    <property type="nucleotide sequence ID" value="NZ_JACZFR010000039.1"/>
</dbReference>
<sequence>MRKVVVIYASIVLSAIAYPLLASGQSVNQSELREAAGRDDVAAIQDLLARGANIDAKDGRGRTALMVATHANSIDAARVLIAAGADVNARDRIKDSPYLYAGARGHLEILKMTLAHGADLKSTNRYGGTALIPAAERGHIETVRTLIEAGVEIDHVNNLGWTALLEAIILSDGGPAHQQIVDLLVRAGADVNIADRKGVTPLQHARRRHYAEIERRLLAAGAQR</sequence>
<feature type="repeat" description="ANK" evidence="3">
    <location>
        <begin position="60"/>
        <end position="92"/>
    </location>
</feature>
<comment type="caution">
    <text evidence="5">The sequence shown here is derived from an EMBL/GenBank/DDBJ whole genome shotgun (WGS) entry which is preliminary data.</text>
</comment>
<protein>
    <submittedName>
        <fullName evidence="5">Ankyrin repeat domain-containing protein</fullName>
    </submittedName>
</protein>
<name>A0ABW1YNY6_9GAMM</name>
<dbReference type="PRINTS" id="PR01415">
    <property type="entry name" value="ANKYRIN"/>
</dbReference>
<dbReference type="SUPFAM" id="SSF48403">
    <property type="entry name" value="Ankyrin repeat"/>
    <property type="match status" value="1"/>
</dbReference>
<keyword evidence="1" id="KW-0677">Repeat</keyword>
<keyword evidence="6" id="KW-1185">Reference proteome</keyword>
<evidence type="ECO:0000256" key="2">
    <source>
        <dbReference type="ARBA" id="ARBA00023043"/>
    </source>
</evidence>
<feature type="signal peptide" evidence="4">
    <location>
        <begin position="1"/>
        <end position="24"/>
    </location>
</feature>
<proteinExistence type="predicted"/>
<accession>A0ABW1YNY6</accession>